<accession>A0AA36G659</accession>
<comment type="subcellular location">
    <subcellularLocation>
        <location evidence="2">Endomembrane system</location>
    </subcellularLocation>
    <subcellularLocation>
        <location evidence="1">Membrane</location>
        <topology evidence="1">Single-pass membrane protein</topology>
    </subcellularLocation>
</comment>
<dbReference type="GO" id="GO:0012505">
    <property type="term" value="C:endomembrane system"/>
    <property type="evidence" value="ECO:0007669"/>
    <property type="project" value="UniProtKB-SubCell"/>
</dbReference>
<evidence type="ECO:0000256" key="1">
    <source>
        <dbReference type="ARBA" id="ARBA00004167"/>
    </source>
</evidence>
<dbReference type="Pfam" id="PF00057">
    <property type="entry name" value="Ldl_recept_a"/>
    <property type="match status" value="2"/>
</dbReference>
<dbReference type="PANTHER" id="PTHR24270">
    <property type="entry name" value="LOW-DENSITY LIPOPROTEIN RECEPTOR-RELATED"/>
    <property type="match status" value="1"/>
</dbReference>
<dbReference type="InterPro" id="IPR036055">
    <property type="entry name" value="LDL_receptor-like_sf"/>
</dbReference>
<feature type="compositionally biased region" description="Polar residues" evidence="9">
    <location>
        <begin position="1"/>
        <end position="12"/>
    </location>
</feature>
<gene>
    <name evidence="10" type="ORF">MSPICULIGERA_LOCUS15507</name>
</gene>
<comment type="caution">
    <text evidence="8">Lacks conserved residue(s) required for the propagation of feature annotation.</text>
</comment>
<comment type="caution">
    <text evidence="10">The sequence shown here is derived from an EMBL/GenBank/DDBJ whole genome shotgun (WGS) entry which is preliminary data.</text>
</comment>
<feature type="disulfide bond" evidence="8">
    <location>
        <begin position="193"/>
        <end position="208"/>
    </location>
</feature>
<dbReference type="GO" id="GO:0016192">
    <property type="term" value="P:vesicle-mediated transport"/>
    <property type="evidence" value="ECO:0007669"/>
    <property type="project" value="UniProtKB-ARBA"/>
</dbReference>
<feature type="disulfide bond" evidence="8">
    <location>
        <begin position="277"/>
        <end position="292"/>
    </location>
</feature>
<dbReference type="AlphaFoldDB" id="A0AA36G659"/>
<feature type="non-terminal residue" evidence="10">
    <location>
        <position position="1"/>
    </location>
</feature>
<keyword evidence="11" id="KW-1185">Reference proteome</keyword>
<keyword evidence="4" id="KW-0677">Repeat</keyword>
<feature type="compositionally biased region" description="Pro residues" evidence="9">
    <location>
        <begin position="65"/>
        <end position="75"/>
    </location>
</feature>
<evidence type="ECO:0000256" key="4">
    <source>
        <dbReference type="ARBA" id="ARBA00022737"/>
    </source>
</evidence>
<evidence type="ECO:0000256" key="2">
    <source>
        <dbReference type="ARBA" id="ARBA00004308"/>
    </source>
</evidence>
<keyword evidence="6" id="KW-0472">Membrane</keyword>
<dbReference type="Gene3D" id="4.10.400.10">
    <property type="entry name" value="Low-density Lipoprotein Receptor"/>
    <property type="match status" value="4"/>
</dbReference>
<dbReference type="PRINTS" id="PR00261">
    <property type="entry name" value="LDLRECEPTOR"/>
</dbReference>
<protein>
    <submittedName>
        <fullName evidence="10">Uncharacterized protein</fullName>
    </submittedName>
</protein>
<dbReference type="InterPro" id="IPR002172">
    <property type="entry name" value="LDrepeatLR_classA_rpt"/>
</dbReference>
<evidence type="ECO:0000256" key="9">
    <source>
        <dbReference type="SAM" id="MobiDB-lite"/>
    </source>
</evidence>
<reference evidence="10" key="1">
    <citation type="submission" date="2023-06" db="EMBL/GenBank/DDBJ databases">
        <authorList>
            <person name="Delattre M."/>
        </authorList>
    </citation>
    <scope>NUCLEOTIDE SEQUENCE</scope>
    <source>
        <strain evidence="10">AF72</strain>
    </source>
</reference>
<dbReference type="GO" id="GO:0005886">
    <property type="term" value="C:plasma membrane"/>
    <property type="evidence" value="ECO:0007669"/>
    <property type="project" value="TreeGrafter"/>
</dbReference>
<dbReference type="PROSITE" id="PS50068">
    <property type="entry name" value="LDLRA_2"/>
    <property type="match status" value="3"/>
</dbReference>
<evidence type="ECO:0000256" key="3">
    <source>
        <dbReference type="ARBA" id="ARBA00022692"/>
    </source>
</evidence>
<dbReference type="CDD" id="cd00112">
    <property type="entry name" value="LDLa"/>
    <property type="match status" value="3"/>
</dbReference>
<evidence type="ECO:0000313" key="10">
    <source>
        <dbReference type="EMBL" id="CAJ0577229.1"/>
    </source>
</evidence>
<organism evidence="10 11">
    <name type="scientific">Mesorhabditis spiculigera</name>
    <dbReference type="NCBI Taxonomy" id="96644"/>
    <lineage>
        <taxon>Eukaryota</taxon>
        <taxon>Metazoa</taxon>
        <taxon>Ecdysozoa</taxon>
        <taxon>Nematoda</taxon>
        <taxon>Chromadorea</taxon>
        <taxon>Rhabditida</taxon>
        <taxon>Rhabditina</taxon>
        <taxon>Rhabditomorpha</taxon>
        <taxon>Rhabditoidea</taxon>
        <taxon>Rhabditidae</taxon>
        <taxon>Mesorhabditinae</taxon>
        <taxon>Mesorhabditis</taxon>
    </lineage>
</organism>
<keyword evidence="3" id="KW-0812">Transmembrane</keyword>
<keyword evidence="7 8" id="KW-1015">Disulfide bond</keyword>
<dbReference type="SMART" id="SM00192">
    <property type="entry name" value="LDLa"/>
    <property type="match status" value="4"/>
</dbReference>
<dbReference type="EMBL" id="CATQJA010002648">
    <property type="protein sequence ID" value="CAJ0577229.1"/>
    <property type="molecule type" value="Genomic_DNA"/>
</dbReference>
<dbReference type="InterPro" id="IPR023415">
    <property type="entry name" value="LDLR_class-A_CS"/>
</dbReference>
<feature type="compositionally biased region" description="Polar residues" evidence="9">
    <location>
        <begin position="21"/>
        <end position="33"/>
    </location>
</feature>
<sequence>MRPSASSGNLNAGETYHPQMPTVQSSDSIMQPQQPNPEPYIPRVGVVDSLDLYPQPEQPEQPEEPVYPPVTPAPSGPATTDKSIFEINYCDQNEFTDQVLAQYGLARVEYFIYNTSCSHIFFQCAIGQTFLLRCPSEQEAFDRATVNCNFRNSVKFCPEYDHVMHCTIREQCGQDEYACCSQPQKCLPLIRRCDGHSDCSDGDDENNCPSCQRNEFACVKSGRCIEASKRCDGNPDDCEDGTNMDEIGCSRNETCVGKFMCHASFEGPSCIDYSLHCDAHNDCQNGEDEVNCKVSEAKYILCENQKQQVLRSQWCDGTGDCADGSDEKYYFDDLLSAVRRGRPGTVVYCSKKMKSLTLLLGVLLGVVVSDPIPGRQYDMSYCAGHTIFLYPGIFANGEPVGICLSPLSNGNPPCTNLPRKIARKVKSAKLTSIDACFKLYDKTECDSEHILRANKDSVQKLKDFTANGYDTDWQSIGLCKNMEDND</sequence>
<feature type="region of interest" description="Disordered" evidence="9">
    <location>
        <begin position="1"/>
        <end position="78"/>
    </location>
</feature>
<proteinExistence type="predicted"/>
<evidence type="ECO:0000256" key="5">
    <source>
        <dbReference type="ARBA" id="ARBA00022989"/>
    </source>
</evidence>
<dbReference type="PROSITE" id="PS01209">
    <property type="entry name" value="LDLRA_1"/>
    <property type="match status" value="1"/>
</dbReference>
<evidence type="ECO:0000256" key="6">
    <source>
        <dbReference type="ARBA" id="ARBA00023136"/>
    </source>
</evidence>
<dbReference type="InterPro" id="IPR050685">
    <property type="entry name" value="LDLR"/>
</dbReference>
<dbReference type="Proteomes" id="UP001177023">
    <property type="component" value="Unassembled WGS sequence"/>
</dbReference>
<dbReference type="PANTHER" id="PTHR24270:SF60">
    <property type="entry name" value="CUB AND LDLA DOMAIN, ISOFORM A-RELATED"/>
    <property type="match status" value="1"/>
</dbReference>
<evidence type="ECO:0000313" key="11">
    <source>
        <dbReference type="Proteomes" id="UP001177023"/>
    </source>
</evidence>
<evidence type="ECO:0000256" key="8">
    <source>
        <dbReference type="PROSITE-ProRule" id="PRU00124"/>
    </source>
</evidence>
<name>A0AA36G659_9BILA</name>
<dbReference type="SUPFAM" id="SSF57424">
    <property type="entry name" value="LDL receptor-like module"/>
    <property type="match status" value="3"/>
</dbReference>
<keyword evidence="5" id="KW-1133">Transmembrane helix</keyword>
<evidence type="ECO:0000256" key="7">
    <source>
        <dbReference type="ARBA" id="ARBA00023157"/>
    </source>
</evidence>